<dbReference type="OrthoDB" id="9810950at2"/>
<dbReference type="RefSeq" id="WP_089223966.1">
    <property type="nucleotide sequence ID" value="NZ_FZOF01000005.1"/>
</dbReference>
<keyword evidence="6" id="KW-1185">Reference proteome</keyword>
<dbReference type="Gene3D" id="3.40.50.2000">
    <property type="entry name" value="Glycogen Phosphorylase B"/>
    <property type="match status" value="1"/>
</dbReference>
<accession>A0A239EE83</accession>
<name>A0A239EE83_9ACTN</name>
<dbReference type="InterPro" id="IPR050519">
    <property type="entry name" value="Glycosyltransf_28_UgtP"/>
</dbReference>
<evidence type="ECO:0000256" key="1">
    <source>
        <dbReference type="ARBA" id="ARBA00006962"/>
    </source>
</evidence>
<evidence type="ECO:0000256" key="2">
    <source>
        <dbReference type="ARBA" id="ARBA00022676"/>
    </source>
</evidence>
<sequence>MTHTGRADRAPRRFLVLSAAMGAGHDAVADELVARLTARGGQARRADVLDLLPAHAGAALRGFYRATVLHLPLLYAGIYATFLRPGGARRTPGPGGLAGLAERGLAELVRRERPGLVVPVFHLAAQLTGGMRARGSLPVPSAVVVTDFDVHSQWLHPGNDLYCCLTESAARRVREATGRPAAATGPLVASRFLAPAPDAGPWQRVFRARAPERPVVLLSAGAWGAGTHLADTAALLARAGFLPVALCGENRRLRARLSRVPGTLALGWERDMPALMSAADALVDNAAGQTALEALAMGLPVVGYRPIPGHGKAGAHQMAALGLTRFAPDPWTLIDLLDGLTRPRHEHRTPSPAAAALFAPDTASHLMEACAPDPVAV</sequence>
<comment type="similarity">
    <text evidence="1">Belongs to the glycosyltransferase 28 family.</text>
</comment>
<keyword evidence="2" id="KW-0328">Glycosyltransferase</keyword>
<dbReference type="PANTHER" id="PTHR43025">
    <property type="entry name" value="MONOGALACTOSYLDIACYLGLYCEROL SYNTHASE"/>
    <property type="match status" value="1"/>
</dbReference>
<dbReference type="AlphaFoldDB" id="A0A239EE83"/>
<proteinExistence type="inferred from homology"/>
<organism evidence="5 6">
    <name type="scientific">Actinacidiphila glaucinigra</name>
    <dbReference type="NCBI Taxonomy" id="235986"/>
    <lineage>
        <taxon>Bacteria</taxon>
        <taxon>Bacillati</taxon>
        <taxon>Actinomycetota</taxon>
        <taxon>Actinomycetes</taxon>
        <taxon>Kitasatosporales</taxon>
        <taxon>Streptomycetaceae</taxon>
        <taxon>Actinacidiphila</taxon>
    </lineage>
</organism>
<evidence type="ECO:0000259" key="4">
    <source>
        <dbReference type="Pfam" id="PF06925"/>
    </source>
</evidence>
<dbReference type="EMBL" id="FZOF01000005">
    <property type="protein sequence ID" value="SNS42313.1"/>
    <property type="molecule type" value="Genomic_DNA"/>
</dbReference>
<evidence type="ECO:0000256" key="3">
    <source>
        <dbReference type="ARBA" id="ARBA00022679"/>
    </source>
</evidence>
<evidence type="ECO:0000313" key="5">
    <source>
        <dbReference type="EMBL" id="SNS42313.1"/>
    </source>
</evidence>
<dbReference type="SUPFAM" id="SSF53756">
    <property type="entry name" value="UDP-Glycosyltransferase/glycogen phosphorylase"/>
    <property type="match status" value="1"/>
</dbReference>
<dbReference type="Proteomes" id="UP000198280">
    <property type="component" value="Unassembled WGS sequence"/>
</dbReference>
<dbReference type="GO" id="GO:0016758">
    <property type="term" value="F:hexosyltransferase activity"/>
    <property type="evidence" value="ECO:0007669"/>
    <property type="project" value="InterPro"/>
</dbReference>
<dbReference type="GO" id="GO:0016020">
    <property type="term" value="C:membrane"/>
    <property type="evidence" value="ECO:0007669"/>
    <property type="project" value="GOC"/>
</dbReference>
<evidence type="ECO:0000313" key="6">
    <source>
        <dbReference type="Proteomes" id="UP000198280"/>
    </source>
</evidence>
<dbReference type="InterPro" id="IPR009695">
    <property type="entry name" value="Diacylglyc_glucosyltr_N"/>
</dbReference>
<feature type="domain" description="Diacylglycerol glucosyltransferase N-terminal" evidence="4">
    <location>
        <begin position="25"/>
        <end position="175"/>
    </location>
</feature>
<protein>
    <submittedName>
        <fullName evidence="5">UDP-N-acetylglucosamine:LPS N-acetylglucosamine transferase</fullName>
    </submittedName>
</protein>
<reference evidence="5 6" key="1">
    <citation type="submission" date="2017-06" db="EMBL/GenBank/DDBJ databases">
        <authorList>
            <person name="Kim H.J."/>
            <person name="Triplett B.A."/>
        </authorList>
    </citation>
    <scope>NUCLEOTIDE SEQUENCE [LARGE SCALE GENOMIC DNA]</scope>
    <source>
        <strain evidence="5 6">CGMCC 4.1858</strain>
    </source>
</reference>
<keyword evidence="3 5" id="KW-0808">Transferase</keyword>
<dbReference type="GO" id="GO:0009247">
    <property type="term" value="P:glycolipid biosynthetic process"/>
    <property type="evidence" value="ECO:0007669"/>
    <property type="project" value="InterPro"/>
</dbReference>
<gene>
    <name evidence="5" type="ORF">SAMN05216252_105427</name>
</gene>
<dbReference type="Pfam" id="PF06925">
    <property type="entry name" value="MGDG_synth"/>
    <property type="match status" value="1"/>
</dbReference>
<dbReference type="PANTHER" id="PTHR43025:SF3">
    <property type="entry name" value="MONOGALACTOSYLDIACYLGLYCEROL SYNTHASE 1, CHLOROPLASTIC"/>
    <property type="match status" value="1"/>
</dbReference>